<feature type="region of interest" description="Disordered" evidence="1">
    <location>
        <begin position="46"/>
        <end position="104"/>
    </location>
</feature>
<gene>
    <name evidence="2" type="ORF">ILUMI_12913</name>
</gene>
<protein>
    <recommendedName>
        <fullName evidence="4">PAXIP1-associated glutamate-rich protein 1</fullName>
    </recommendedName>
</protein>
<dbReference type="GO" id="GO:0044666">
    <property type="term" value="C:MLL3/4 complex"/>
    <property type="evidence" value="ECO:0007669"/>
    <property type="project" value="TreeGrafter"/>
</dbReference>
<proteinExistence type="predicted"/>
<dbReference type="Proteomes" id="UP000801492">
    <property type="component" value="Unassembled WGS sequence"/>
</dbReference>
<feature type="region of interest" description="Disordered" evidence="1">
    <location>
        <begin position="1"/>
        <end position="25"/>
    </location>
</feature>
<feature type="compositionally biased region" description="Basic and acidic residues" evidence="1">
    <location>
        <begin position="57"/>
        <end position="76"/>
    </location>
</feature>
<evidence type="ECO:0000313" key="3">
    <source>
        <dbReference type="Proteomes" id="UP000801492"/>
    </source>
</evidence>
<reference evidence="2" key="1">
    <citation type="submission" date="2019-08" db="EMBL/GenBank/DDBJ databases">
        <title>The genome of the North American firefly Photinus pyralis.</title>
        <authorList>
            <consortium name="Photinus pyralis genome working group"/>
            <person name="Fallon T.R."/>
            <person name="Sander Lower S.E."/>
            <person name="Weng J.-K."/>
        </authorList>
    </citation>
    <scope>NUCLEOTIDE SEQUENCE</scope>
    <source>
        <strain evidence="2">TRF0915ILg1</strain>
        <tissue evidence="2">Whole body</tissue>
    </source>
</reference>
<dbReference type="Pfam" id="PF15364">
    <property type="entry name" value="PAXIP1_C"/>
    <property type="match status" value="1"/>
</dbReference>
<dbReference type="GO" id="GO:0030331">
    <property type="term" value="F:nuclear estrogen receptor binding"/>
    <property type="evidence" value="ECO:0007669"/>
    <property type="project" value="TreeGrafter"/>
</dbReference>
<dbReference type="PANTHER" id="PTHR28467:SF1">
    <property type="entry name" value="PAXIP1-ASSOCIATED GLUTAMATE-RICH PROTEIN 1"/>
    <property type="match status" value="1"/>
</dbReference>
<name>A0A8K0CZG7_IGNLU</name>
<evidence type="ECO:0000256" key="1">
    <source>
        <dbReference type="SAM" id="MobiDB-lite"/>
    </source>
</evidence>
<evidence type="ECO:0000313" key="2">
    <source>
        <dbReference type="EMBL" id="KAF2893257.1"/>
    </source>
</evidence>
<feature type="compositionally biased region" description="Acidic residues" evidence="1">
    <location>
        <begin position="1"/>
        <end position="15"/>
    </location>
</feature>
<dbReference type="PANTHER" id="PTHR28467">
    <property type="entry name" value="PAXIP1-ASSOCIATED GLUTAMATE-RICH PROTEIN 1"/>
    <property type="match status" value="1"/>
</dbReference>
<organism evidence="2 3">
    <name type="scientific">Ignelater luminosus</name>
    <name type="common">Cucubano</name>
    <name type="synonym">Pyrophorus luminosus</name>
    <dbReference type="NCBI Taxonomy" id="2038154"/>
    <lineage>
        <taxon>Eukaryota</taxon>
        <taxon>Metazoa</taxon>
        <taxon>Ecdysozoa</taxon>
        <taxon>Arthropoda</taxon>
        <taxon>Hexapoda</taxon>
        <taxon>Insecta</taxon>
        <taxon>Pterygota</taxon>
        <taxon>Neoptera</taxon>
        <taxon>Endopterygota</taxon>
        <taxon>Coleoptera</taxon>
        <taxon>Polyphaga</taxon>
        <taxon>Elateriformia</taxon>
        <taxon>Elateroidea</taxon>
        <taxon>Elateridae</taxon>
        <taxon>Agrypninae</taxon>
        <taxon>Pyrophorini</taxon>
        <taxon>Ignelater</taxon>
    </lineage>
</organism>
<sequence length="128" mass="14739">MEDDWNIECSDDELKDLEGPWEPPPEEIDKLYSILEKGELPEITWKCHGYRSPSPEVTDKPQEDQDYKPTEDKSDFDFLDEASSPKLKMRKDGEEALKGSAKKKVTSLDGVINNMRRHKLLPSQSKES</sequence>
<evidence type="ECO:0008006" key="4">
    <source>
        <dbReference type="Google" id="ProtNLM"/>
    </source>
</evidence>
<comment type="caution">
    <text evidence="2">The sequence shown here is derived from an EMBL/GenBank/DDBJ whole genome shotgun (WGS) entry which is preliminary data.</text>
</comment>
<dbReference type="InterPro" id="IPR028213">
    <property type="entry name" value="PA1"/>
</dbReference>
<dbReference type="GO" id="GO:0033148">
    <property type="term" value="P:positive regulation of intracellular estrogen receptor signaling pathway"/>
    <property type="evidence" value="ECO:0007669"/>
    <property type="project" value="TreeGrafter"/>
</dbReference>
<dbReference type="GO" id="GO:1902808">
    <property type="term" value="P:positive regulation of cell cycle G1/S phase transition"/>
    <property type="evidence" value="ECO:0007669"/>
    <property type="project" value="TreeGrafter"/>
</dbReference>
<dbReference type="EMBL" id="VTPC01008112">
    <property type="protein sequence ID" value="KAF2893257.1"/>
    <property type="molecule type" value="Genomic_DNA"/>
</dbReference>
<keyword evidence="3" id="KW-1185">Reference proteome</keyword>
<dbReference type="AlphaFoldDB" id="A0A8K0CZG7"/>
<dbReference type="OrthoDB" id="10067843at2759"/>
<accession>A0A8K0CZG7</accession>